<organism evidence="1 2">
    <name type="scientific">Dioscorea alata</name>
    <name type="common">Purple yam</name>
    <dbReference type="NCBI Taxonomy" id="55571"/>
    <lineage>
        <taxon>Eukaryota</taxon>
        <taxon>Viridiplantae</taxon>
        <taxon>Streptophyta</taxon>
        <taxon>Embryophyta</taxon>
        <taxon>Tracheophyta</taxon>
        <taxon>Spermatophyta</taxon>
        <taxon>Magnoliopsida</taxon>
        <taxon>Liliopsida</taxon>
        <taxon>Dioscoreales</taxon>
        <taxon>Dioscoreaceae</taxon>
        <taxon>Dioscorea</taxon>
    </lineage>
</organism>
<comment type="caution">
    <text evidence="1">The sequence shown here is derived from an EMBL/GenBank/DDBJ whole genome shotgun (WGS) entry which is preliminary data.</text>
</comment>
<proteinExistence type="predicted"/>
<keyword evidence="2" id="KW-1185">Reference proteome</keyword>
<sequence length="257" mass="27811">MDNSSPLSLPIEQCSSSPTSTSTTITNTNKKKNKGKGGPDNNKFRYRGVRQRSWGKWVAEIREPRRRTRKWLGTFSTAEDAARAYDRAALVLYGPRAQLNLESSSPHPSTTSSSSSSSSSSSTTTGSTPPALRPLLPRPSGFPYQPLLHPIRPDNPLLRTPTDYQRTLEIGLGSASGSGSGSKPVYPNPNIYEEINSLAGSVSCGLTLASPEMSLTPPADPSPPAPPVESPPMASTWPFDDYTSYLWDDADAFFFDL</sequence>
<dbReference type="EMBL" id="CM037022">
    <property type="protein sequence ID" value="KAH7667567.1"/>
    <property type="molecule type" value="Genomic_DNA"/>
</dbReference>
<dbReference type="Proteomes" id="UP000827976">
    <property type="component" value="Chromosome 12"/>
</dbReference>
<evidence type="ECO:0000313" key="2">
    <source>
        <dbReference type="Proteomes" id="UP000827976"/>
    </source>
</evidence>
<gene>
    <name evidence="1" type="ORF">IHE45_12G068100</name>
</gene>
<protein>
    <submittedName>
        <fullName evidence="1">EREBP-like factor protein</fullName>
    </submittedName>
</protein>
<reference evidence="2" key="1">
    <citation type="journal article" date="2022" name="Nat. Commun.">
        <title>Chromosome evolution and the genetic basis of agronomically important traits in greater yam.</title>
        <authorList>
            <person name="Bredeson J.V."/>
            <person name="Lyons J.B."/>
            <person name="Oniyinde I.O."/>
            <person name="Okereke N.R."/>
            <person name="Kolade O."/>
            <person name="Nnabue I."/>
            <person name="Nwadili C.O."/>
            <person name="Hribova E."/>
            <person name="Parker M."/>
            <person name="Nwogha J."/>
            <person name="Shu S."/>
            <person name="Carlson J."/>
            <person name="Kariba R."/>
            <person name="Muthemba S."/>
            <person name="Knop K."/>
            <person name="Barton G.J."/>
            <person name="Sherwood A.V."/>
            <person name="Lopez-Montes A."/>
            <person name="Asiedu R."/>
            <person name="Jamnadass R."/>
            <person name="Muchugi A."/>
            <person name="Goodstein D."/>
            <person name="Egesi C.N."/>
            <person name="Featherston J."/>
            <person name="Asfaw A."/>
            <person name="Simpson G.G."/>
            <person name="Dolezel J."/>
            <person name="Hendre P.S."/>
            <person name="Van Deynze A."/>
            <person name="Kumar P.L."/>
            <person name="Obidiegwu J.E."/>
            <person name="Bhattacharjee R."/>
            <person name="Rokhsar D.S."/>
        </authorList>
    </citation>
    <scope>NUCLEOTIDE SEQUENCE [LARGE SCALE GENOMIC DNA]</scope>
    <source>
        <strain evidence="2">cv. TDa95/00328</strain>
    </source>
</reference>
<evidence type="ECO:0000313" key="1">
    <source>
        <dbReference type="EMBL" id="KAH7667567.1"/>
    </source>
</evidence>
<name>A0ACB7V3A5_DIOAL</name>
<accession>A0ACB7V3A5</accession>